<dbReference type="InterPro" id="IPR000719">
    <property type="entry name" value="Prot_kinase_dom"/>
</dbReference>
<reference evidence="5" key="2">
    <citation type="journal article" date="2022" name="Proc. Natl. Acad. Sci. U.S.A.">
        <title>Diploid-dominant life cycles characterize the early evolution of Fungi.</title>
        <authorList>
            <person name="Amses K.R."/>
            <person name="Simmons D.R."/>
            <person name="Longcore J.E."/>
            <person name="Mondo S.J."/>
            <person name="Seto K."/>
            <person name="Jeronimo G.H."/>
            <person name="Bonds A.E."/>
            <person name="Quandt C.A."/>
            <person name="Davis W.J."/>
            <person name="Chang Y."/>
            <person name="Federici B.A."/>
            <person name="Kuo A."/>
            <person name="LaButti K."/>
            <person name="Pangilinan J."/>
            <person name="Andreopoulos W."/>
            <person name="Tritt A."/>
            <person name="Riley R."/>
            <person name="Hundley H."/>
            <person name="Johnson J."/>
            <person name="Lipzen A."/>
            <person name="Barry K."/>
            <person name="Lang B.F."/>
            <person name="Cuomo C.A."/>
            <person name="Buchler N.E."/>
            <person name="Grigoriev I.V."/>
            <person name="Spatafora J.W."/>
            <person name="Stajich J.E."/>
            <person name="James T.Y."/>
        </authorList>
    </citation>
    <scope>NUCLEOTIDE SEQUENCE</scope>
    <source>
        <strain evidence="5">AG</strain>
    </source>
</reference>
<keyword evidence="2" id="KW-0067">ATP-binding</keyword>
<dbReference type="PANTHER" id="PTHR48014:SF21">
    <property type="entry name" value="SERINE_THREONINE-PROTEIN KINASE FRAY2"/>
    <property type="match status" value="1"/>
</dbReference>
<feature type="region of interest" description="Disordered" evidence="3">
    <location>
        <begin position="502"/>
        <end position="607"/>
    </location>
</feature>
<dbReference type="InterPro" id="IPR011009">
    <property type="entry name" value="Kinase-like_dom_sf"/>
</dbReference>
<dbReference type="Pfam" id="PF00069">
    <property type="entry name" value="Pkinase"/>
    <property type="match status" value="1"/>
</dbReference>
<dbReference type="AlphaFoldDB" id="A0AAD5EHU9"/>
<evidence type="ECO:0000313" key="5">
    <source>
        <dbReference type="EMBL" id="KAI8583181.1"/>
    </source>
</evidence>
<feature type="compositionally biased region" description="Polar residues" evidence="3">
    <location>
        <begin position="402"/>
        <end position="414"/>
    </location>
</feature>
<protein>
    <recommendedName>
        <fullName evidence="4">Protein kinase domain-containing protein</fullName>
    </recommendedName>
</protein>
<dbReference type="PANTHER" id="PTHR48014">
    <property type="entry name" value="SERINE/THREONINE-PROTEIN KINASE FRAY2"/>
    <property type="match status" value="1"/>
</dbReference>
<dbReference type="FunFam" id="1.10.510.10:FF:000947">
    <property type="entry name" value="serine/threonine-protein kinase OSR1"/>
    <property type="match status" value="1"/>
</dbReference>
<dbReference type="Proteomes" id="UP001206595">
    <property type="component" value="Unassembled WGS sequence"/>
</dbReference>
<dbReference type="EMBL" id="MU620897">
    <property type="protein sequence ID" value="KAI8583181.1"/>
    <property type="molecule type" value="Genomic_DNA"/>
</dbReference>
<keyword evidence="2" id="KW-0547">Nucleotide-binding</keyword>
<dbReference type="PROSITE" id="PS50011">
    <property type="entry name" value="PROTEIN_KINASE_DOM"/>
    <property type="match status" value="1"/>
</dbReference>
<dbReference type="GO" id="GO:0005524">
    <property type="term" value="F:ATP binding"/>
    <property type="evidence" value="ECO:0007669"/>
    <property type="project" value="UniProtKB-UniRule"/>
</dbReference>
<keyword evidence="6" id="KW-1185">Reference proteome</keyword>
<evidence type="ECO:0000256" key="3">
    <source>
        <dbReference type="SAM" id="MobiDB-lite"/>
    </source>
</evidence>
<feature type="region of interest" description="Disordered" evidence="3">
    <location>
        <begin position="402"/>
        <end position="486"/>
    </location>
</feature>
<dbReference type="Gene3D" id="3.30.200.20">
    <property type="entry name" value="Phosphorylase Kinase, domain 1"/>
    <property type="match status" value="1"/>
</dbReference>
<dbReference type="PROSITE" id="PS00107">
    <property type="entry name" value="PROTEIN_KINASE_ATP"/>
    <property type="match status" value="1"/>
</dbReference>
<feature type="compositionally biased region" description="Polar residues" evidence="3">
    <location>
        <begin position="567"/>
        <end position="580"/>
    </location>
</feature>
<feature type="compositionally biased region" description="Polar residues" evidence="3">
    <location>
        <begin position="595"/>
        <end position="607"/>
    </location>
</feature>
<feature type="binding site" evidence="2">
    <location>
        <position position="119"/>
    </location>
    <ligand>
        <name>ATP</name>
        <dbReference type="ChEBI" id="CHEBI:30616"/>
    </ligand>
</feature>
<feature type="region of interest" description="Disordered" evidence="3">
    <location>
        <begin position="1"/>
        <end position="41"/>
    </location>
</feature>
<evidence type="ECO:0000313" key="6">
    <source>
        <dbReference type="Proteomes" id="UP001206595"/>
    </source>
</evidence>
<evidence type="ECO:0000256" key="1">
    <source>
        <dbReference type="ARBA" id="ARBA00008874"/>
    </source>
</evidence>
<dbReference type="InterPro" id="IPR047173">
    <property type="entry name" value="STRAD_A/B-like"/>
</dbReference>
<dbReference type="GeneID" id="75911590"/>
<feature type="compositionally biased region" description="Low complexity" evidence="3">
    <location>
        <begin position="461"/>
        <end position="483"/>
    </location>
</feature>
<dbReference type="InterPro" id="IPR017441">
    <property type="entry name" value="Protein_kinase_ATP_BS"/>
</dbReference>
<feature type="domain" description="Protein kinase" evidence="4">
    <location>
        <begin position="90"/>
        <end position="352"/>
    </location>
</feature>
<sequence>MTHPDIGSSQPPAPDQPTADTPIQPPSPSQSPPLSVKSERRHSVLGHTARRSFGGSDGLNLLRLPSHHNQSSASVNSQAEVYTFNNIDDFDIKSPIGFGSSAVVYGAVFKPLNKRVAIKMIDLDLFERNQIDELRRETALMALSKHPNVLRVYGSFVQGSKLYIVTPYLFGGSCLDIMKTAYPEGLEEISIATILKQALEGLIYLHKNGHIHRDVKAGNLLMDDDGTVLLADFGVSSSLVETGERGGVRKTFVGTPCWMAPEVMDQAGYDYKADIWSFGITAIELATGHAPFAKYPPIKVLMMTLSNDPPTLVRENTKHKYSKTFKDMIDLCLYKDPAKRPTAEKLLQHVFFKQAKKKDYLAKGLLSTLPALELRTHRKIPQRHPTVTKTTTWDFDADDLDSSISEPLDRSQNATDEKAVEIEEPESNNNAEMKSPETEEKKKHISFGDVVVRNPPQPHMSPNAAAHSPPLSSSPKESSEYSPIVPTIPKKSRFIIQETITPRDGCEIPSAHSYSGSPHPLVSPLSDSIGRDDDSNSLLLGLGMTNSMTPPPSTAPQDVPVKKGRFSVNSTPRHSISGEPNFTPPNELHKDLSLSRINSQETIGKRP</sequence>
<evidence type="ECO:0000256" key="2">
    <source>
        <dbReference type="PROSITE-ProRule" id="PRU10141"/>
    </source>
</evidence>
<dbReference type="RefSeq" id="XP_051448185.1">
    <property type="nucleotide sequence ID" value="XM_051586242.1"/>
</dbReference>
<dbReference type="SUPFAM" id="SSF56112">
    <property type="entry name" value="Protein kinase-like (PK-like)"/>
    <property type="match status" value="1"/>
</dbReference>
<proteinExistence type="inferred from homology"/>
<comment type="caution">
    <text evidence="5">The sequence shown here is derived from an EMBL/GenBank/DDBJ whole genome shotgun (WGS) entry which is preliminary data.</text>
</comment>
<gene>
    <name evidence="5" type="ORF">K450DRAFT_224585</name>
</gene>
<dbReference type="GO" id="GO:0043539">
    <property type="term" value="F:protein serine/threonine kinase activator activity"/>
    <property type="evidence" value="ECO:0007669"/>
    <property type="project" value="InterPro"/>
</dbReference>
<organism evidence="5 6">
    <name type="scientific">Umbelopsis ramanniana AG</name>
    <dbReference type="NCBI Taxonomy" id="1314678"/>
    <lineage>
        <taxon>Eukaryota</taxon>
        <taxon>Fungi</taxon>
        <taxon>Fungi incertae sedis</taxon>
        <taxon>Mucoromycota</taxon>
        <taxon>Mucoromycotina</taxon>
        <taxon>Umbelopsidomycetes</taxon>
        <taxon>Umbelopsidales</taxon>
        <taxon>Umbelopsidaceae</taxon>
        <taxon>Umbelopsis</taxon>
    </lineage>
</organism>
<dbReference type="SMART" id="SM00220">
    <property type="entry name" value="S_TKc"/>
    <property type="match status" value="1"/>
</dbReference>
<reference evidence="5" key="1">
    <citation type="submission" date="2021-06" db="EMBL/GenBank/DDBJ databases">
        <authorList>
            <consortium name="DOE Joint Genome Institute"/>
            <person name="Mondo S.J."/>
            <person name="Amses K.R."/>
            <person name="Simmons D.R."/>
            <person name="Longcore J.E."/>
            <person name="Seto K."/>
            <person name="Alves G.H."/>
            <person name="Bonds A.E."/>
            <person name="Quandt C.A."/>
            <person name="Davis W.J."/>
            <person name="Chang Y."/>
            <person name="Letcher P.M."/>
            <person name="Powell M.J."/>
            <person name="Kuo A."/>
            <person name="Labutti K."/>
            <person name="Pangilinan J."/>
            <person name="Andreopoulos W."/>
            <person name="Tritt A."/>
            <person name="Riley R."/>
            <person name="Hundley H."/>
            <person name="Johnson J."/>
            <person name="Lipzen A."/>
            <person name="Barry K."/>
            <person name="Berbee M.L."/>
            <person name="Buchler N.E."/>
            <person name="Grigoriev I.V."/>
            <person name="Spatafora J.W."/>
            <person name="Stajich J.E."/>
            <person name="James T.Y."/>
        </authorList>
    </citation>
    <scope>NUCLEOTIDE SEQUENCE</scope>
    <source>
        <strain evidence="5">AG</strain>
    </source>
</reference>
<dbReference type="GO" id="GO:0004672">
    <property type="term" value="F:protein kinase activity"/>
    <property type="evidence" value="ECO:0007669"/>
    <property type="project" value="InterPro"/>
</dbReference>
<accession>A0AAD5EHU9</accession>
<evidence type="ECO:0000259" key="4">
    <source>
        <dbReference type="PROSITE" id="PS50011"/>
    </source>
</evidence>
<dbReference type="Gene3D" id="1.10.510.10">
    <property type="entry name" value="Transferase(Phosphotransferase) domain 1"/>
    <property type="match status" value="1"/>
</dbReference>
<name>A0AAD5EHU9_UMBRA</name>
<comment type="similarity">
    <text evidence="1">Belongs to the protein kinase superfamily. STE Ser/Thr protein kinase family. STE20 subfamily.</text>
</comment>